<feature type="domain" description="EGF-like" evidence="7">
    <location>
        <begin position="804"/>
        <end position="841"/>
    </location>
</feature>
<sequence length="2205" mass="244164">MCVSCRAYRSRTRYAQRASQTSVYCVPSTSTSPHLGEPICSDPSSIELRCYDPYMDSVVIESTLVTDAPPIFGSFCGAKLAQKDTVKRTVNASDDFRRRHCNLRSSSIASSRQFTVLMQRCKARNEVVHHCKGRFESAVRRSAPSRAYLWPLILLLFFTQLFAQSHAIILSGAPDSYARYPKWAHTFENQLSLDFRTKETDALLLYTDDGGVQGNFYALTIAGGRLQVDFRLGDESNDLASQRAVITMRVDDVIVSDNRWHRLVLFQAWENVKLQLDDTVLFKILTQHSFVFGNLKTCSDVFIGGVPKDIHLLAAMSSPLKRHTKAFAGTVKNLVYRLYPQGVTSPQLLESVGMRQSDDDYCKPTIIAGRTEHFCKNDGICYSTNEGPKCDCSLSDYDGRRCEQVKIDAELSFFGQEWLGYDVGNNSAAVIRSRFENISFAFKTVHGRQVLFVGGDRMNYIHVTIDDGSLVATSKFDGTEKRLIRISNEYPSGRYDDDQWHKVAVTRTLTLMTLSVDGRRDEIRQYAPEIDWLVNSYAFVGGIPKERGIRDLDKPNFRGCMKQVIYQADAHLINFIGLADQGYGQSVIRSAGDLTFSCRKPTVPPDILSFNSGQHYITLPKWNSLASGSIGFQLRTYELDGLILYHGSKSAVNESSDYIAFELIDGHLFLIINLGSGHVRLQTTASKVTEGTVWHSVMLERMGRSGTVIVDNVRTDFSTPGVSANLIVDEPIYIGAVPWPANDSTPTSFRFPSTVWTANLRQGYVGCLKNVRFNGISANIASVYEEQKTLVEAGISQGCPNALNNDYCTSSPCKNFGRCEIGYRTFRCDCSNSYMEGPTCSIEPEVVELSGRGDELPSFHLPNPLYSEAETVECKFRTEDDRGIIFDTKSTTSPSHRILITLLKGELELHLDFDSAQHTFNWGSGLNDDHFHSIRVKRRGEKLLLFLDGKWEHSYFLPSSNIIMQIDQVAGGHSLHPTHLNEFGIPLNATIDDNFSGEMIKLTFNGYDVLKNAKRKTGSFAANSRSSEMRDGQKSRNRKAKYSSISFDTSKGRVVFSEARIASIDGPYRISFKFRTLSPSCILLVVTSNSTYRGDFVSVELFAGRIRYSFGFGSRFESVISPILPAKQTLNDMRWHSLLIYQNAVNGEHHMLIDNTTSVMGNVGGHVARLEGQLFLGGLPPGMPLSPRLADVIGFRGCISSLRIGDEHLDAFVDAEETISVTKGCAGPLSRCSPSSCSNGGRCIQKWNSVKCDCSMTTYGGSRCDSPGTTYVFDSSSSMIFYEYPPSQRPSTNRDRIAIGFQTRQASAVLLSVQCTVDGDYLTVFMNDGFVQVRYNLGTRDHVAGLFDIQVNDDIYHVLTVFREEANLTLFLDNHTPLHYAPKGSSELFTLNMQWRVSVGGSFNLYHKPDRTRKKREKIFDAFHGKMAGVNFNGLMILDLLAQGSPFVQRIGSPRLVHMSSSDYVSGGVGSLIQPNLYKDEMVGDGWKATSEGLIYAEGSGCIPYEEHEDCQLSDPDPAGLITPILTAAESSVARTSLAPRRVSVTPKTPLNGELHERTRTSISFAITAATSPRPILKHFSVLPQHIPHLSNSPKATHVASTARMPTTNRATLRATSRSREGDRGWAHRLEVDEFVDEKEDDEGSGEAFVWPTRSTPIPFQITSVTPAMRLWYVNTTTIRLPTHIADQYSTTSGQMRTTLTQREFDDPHRRHGDKFDTRMTYAATRSAPLPHLHPFAAPTQSSLTLSLPAASRDSNSDSMLPLGSSPPYIAPKLVASHLNKTALPSQKASQSWDKFFIEESDDNIQRVAATHKALLTLPPLRTTTPFSYLSLFGASTAATQRAITPTKLTLSTATYAHPLSPPSFFEAITQRSSTMATRFVPTQAPSQITSLSTDNTVNAKQVSSTDSLLYDNVRVAVAYDANYFQDLWSDIAAPRIILSEDIRSSTIKSVSSEAATLTTDAITITKTTKSLSHENVVDEHKVEVDSKKILTATPIEAVNGKAAIVLTTGTTTEKSSLMAKHPHSYVPEQRHKAEQPRITSVALLTTRHRARTTLASHTVYAVRPTTPMGDIMTSTSKGPAAPTDFPRTALISIASLSVIIIIAIVVFCVFRCRQSGPSTDQYPMVCNGKQSGYAPIPTEMSPQMVHHDPHHVAQPVGGPFIQARVNHLNGYQPIKGAVIPNTNGVKNGNAVSNGRKKEFKEWYV</sequence>
<feature type="domain" description="Laminin G" evidence="6">
    <location>
        <begin position="1269"/>
        <end position="1457"/>
    </location>
</feature>
<evidence type="ECO:0000259" key="7">
    <source>
        <dbReference type="PROSITE" id="PS50026"/>
    </source>
</evidence>
<feature type="domain" description="Laminin G" evidence="6">
    <location>
        <begin position="167"/>
        <end position="362"/>
    </location>
</feature>
<feature type="domain" description="Laminin G" evidence="6">
    <location>
        <begin position="408"/>
        <end position="598"/>
    </location>
</feature>
<dbReference type="PROSITE" id="PS50025">
    <property type="entry name" value="LAM_G_DOMAIN"/>
    <property type="match status" value="5"/>
</dbReference>
<dbReference type="GO" id="GO:0016020">
    <property type="term" value="C:membrane"/>
    <property type="evidence" value="ECO:0007669"/>
    <property type="project" value="UniProtKB-SubCell"/>
</dbReference>
<accession>A0A915C2L2</accession>
<evidence type="ECO:0000256" key="2">
    <source>
        <dbReference type="PROSITE-ProRule" id="PRU00076"/>
    </source>
</evidence>
<dbReference type="CDD" id="cd00054">
    <property type="entry name" value="EGF_CA"/>
    <property type="match status" value="1"/>
</dbReference>
<keyword evidence="5" id="KW-1133">Transmembrane helix</keyword>
<feature type="domain" description="EGF-like" evidence="7">
    <location>
        <begin position="358"/>
        <end position="403"/>
    </location>
</feature>
<keyword evidence="5" id="KW-0812">Transmembrane</keyword>
<keyword evidence="1 3" id="KW-1015">Disulfide bond</keyword>
<evidence type="ECO:0000256" key="1">
    <source>
        <dbReference type="ARBA" id="ARBA00023157"/>
    </source>
</evidence>
<feature type="region of interest" description="Disordered" evidence="4">
    <location>
        <begin position="1021"/>
        <end position="1042"/>
    </location>
</feature>
<dbReference type="Proteomes" id="UP000887569">
    <property type="component" value="Unplaced"/>
</dbReference>
<protein>
    <submittedName>
        <fullName evidence="9">Neurexin-1</fullName>
    </submittedName>
</protein>
<dbReference type="Pfam" id="PF02210">
    <property type="entry name" value="Laminin_G_2"/>
    <property type="match status" value="6"/>
</dbReference>
<evidence type="ECO:0000256" key="4">
    <source>
        <dbReference type="SAM" id="MobiDB-lite"/>
    </source>
</evidence>
<keyword evidence="8" id="KW-1185">Reference proteome</keyword>
<feature type="disulfide bond" evidence="3">
    <location>
        <begin position="1198"/>
        <end position="1225"/>
    </location>
</feature>
<dbReference type="Gene3D" id="2.60.120.200">
    <property type="match status" value="6"/>
</dbReference>
<feature type="domain" description="EGF-like" evidence="7">
    <location>
        <begin position="1228"/>
        <end position="1265"/>
    </location>
</feature>
<dbReference type="PANTHER" id="PTHR15036">
    <property type="entry name" value="PIKACHURIN-LIKE PROTEIN"/>
    <property type="match status" value="1"/>
</dbReference>
<feature type="transmembrane region" description="Helical" evidence="5">
    <location>
        <begin position="2090"/>
        <end position="2111"/>
    </location>
</feature>
<proteinExistence type="predicted"/>
<feature type="domain" description="Laminin G" evidence="6">
    <location>
        <begin position="1043"/>
        <end position="1225"/>
    </location>
</feature>
<feature type="domain" description="Laminin G" evidence="6">
    <location>
        <begin position="606"/>
        <end position="799"/>
    </location>
</feature>
<dbReference type="Gene3D" id="2.10.25.10">
    <property type="entry name" value="Laminin"/>
    <property type="match status" value="3"/>
</dbReference>
<dbReference type="SMART" id="SM00282">
    <property type="entry name" value="LamG"/>
    <property type="match status" value="6"/>
</dbReference>
<evidence type="ECO:0000313" key="9">
    <source>
        <dbReference type="WBParaSite" id="PgR079_g034_t02"/>
    </source>
</evidence>
<feature type="transmembrane region" description="Helical" evidence="5">
    <location>
        <begin position="147"/>
        <end position="169"/>
    </location>
</feature>
<evidence type="ECO:0000256" key="5">
    <source>
        <dbReference type="SAM" id="Phobius"/>
    </source>
</evidence>
<evidence type="ECO:0000313" key="8">
    <source>
        <dbReference type="Proteomes" id="UP000887569"/>
    </source>
</evidence>
<dbReference type="InterPro" id="IPR001791">
    <property type="entry name" value="Laminin_G"/>
</dbReference>
<dbReference type="InterPro" id="IPR000742">
    <property type="entry name" value="EGF"/>
</dbReference>
<dbReference type="InterPro" id="IPR013320">
    <property type="entry name" value="ConA-like_dom_sf"/>
</dbReference>
<dbReference type="InterPro" id="IPR050372">
    <property type="entry name" value="Neurexin-related_CASP"/>
</dbReference>
<dbReference type="PANTHER" id="PTHR15036:SF89">
    <property type="entry name" value="NEUREXIN 1, ISOFORM F"/>
    <property type="match status" value="1"/>
</dbReference>
<dbReference type="SUPFAM" id="SSF49899">
    <property type="entry name" value="Concanavalin A-like lectins/glucanases"/>
    <property type="match status" value="6"/>
</dbReference>
<dbReference type="CDD" id="cd00053">
    <property type="entry name" value="EGF"/>
    <property type="match status" value="1"/>
</dbReference>
<keyword evidence="5" id="KW-0472">Membrane</keyword>
<name>A0A915C2L2_PARUN</name>
<evidence type="ECO:0000256" key="3">
    <source>
        <dbReference type="PROSITE-ProRule" id="PRU00122"/>
    </source>
</evidence>
<dbReference type="PROSITE" id="PS50026">
    <property type="entry name" value="EGF_3"/>
    <property type="match status" value="3"/>
</dbReference>
<dbReference type="SMART" id="SM00181">
    <property type="entry name" value="EGF"/>
    <property type="match status" value="3"/>
</dbReference>
<reference evidence="9" key="1">
    <citation type="submission" date="2022-11" db="UniProtKB">
        <authorList>
            <consortium name="WormBaseParasite"/>
        </authorList>
    </citation>
    <scope>IDENTIFICATION</scope>
</reference>
<dbReference type="WBParaSite" id="PgR079_g034_t02">
    <property type="protein sequence ID" value="PgR079_g034_t02"/>
    <property type="gene ID" value="PgR079_g034"/>
</dbReference>
<keyword evidence="2" id="KW-0245">EGF-like domain</keyword>
<organism evidence="8 9">
    <name type="scientific">Parascaris univalens</name>
    <name type="common">Nematode worm</name>
    <dbReference type="NCBI Taxonomy" id="6257"/>
    <lineage>
        <taxon>Eukaryota</taxon>
        <taxon>Metazoa</taxon>
        <taxon>Ecdysozoa</taxon>
        <taxon>Nematoda</taxon>
        <taxon>Chromadorea</taxon>
        <taxon>Rhabditida</taxon>
        <taxon>Spirurina</taxon>
        <taxon>Ascaridomorpha</taxon>
        <taxon>Ascaridoidea</taxon>
        <taxon>Ascarididae</taxon>
        <taxon>Parascaris</taxon>
    </lineage>
</organism>
<comment type="caution">
    <text evidence="2">Lacks conserved residue(s) required for the propagation of feature annotation.</text>
</comment>
<evidence type="ECO:0000259" key="6">
    <source>
        <dbReference type="PROSITE" id="PS50025"/>
    </source>
</evidence>
<dbReference type="CDD" id="cd00110">
    <property type="entry name" value="LamG"/>
    <property type="match status" value="6"/>
</dbReference>